<evidence type="ECO:0008006" key="4">
    <source>
        <dbReference type="Google" id="ProtNLM"/>
    </source>
</evidence>
<keyword evidence="1" id="KW-0732">Signal</keyword>
<gene>
    <name evidence="2" type="ORF">K8W02_02115</name>
</gene>
<reference evidence="2" key="1">
    <citation type="journal article" date="2021" name="PeerJ">
        <title>Extensive microbial diversity within the chicken gut microbiome revealed by metagenomics and culture.</title>
        <authorList>
            <person name="Gilroy R."/>
            <person name="Ravi A."/>
            <person name="Getino M."/>
            <person name="Pursley I."/>
            <person name="Horton D.L."/>
            <person name="Alikhan N.F."/>
            <person name="Baker D."/>
            <person name="Gharbi K."/>
            <person name="Hall N."/>
            <person name="Watson M."/>
            <person name="Adriaenssens E.M."/>
            <person name="Foster-Nyarko E."/>
            <person name="Jarju S."/>
            <person name="Secka A."/>
            <person name="Antonio M."/>
            <person name="Oren A."/>
            <person name="Chaudhuri R.R."/>
            <person name="La Ragione R."/>
            <person name="Hildebrand F."/>
            <person name="Pallen M.J."/>
        </authorList>
    </citation>
    <scope>NUCLEOTIDE SEQUENCE</scope>
    <source>
        <strain evidence="2">CHK55-1828</strain>
    </source>
</reference>
<dbReference type="PROSITE" id="PS51257">
    <property type="entry name" value="PROKAR_LIPOPROTEIN"/>
    <property type="match status" value="1"/>
</dbReference>
<protein>
    <recommendedName>
        <fullName evidence="4">Lipoprotein</fullName>
    </recommendedName>
</protein>
<name>A0A921HUB1_9BACT</name>
<proteinExistence type="predicted"/>
<feature type="signal peptide" evidence="1">
    <location>
        <begin position="1"/>
        <end position="21"/>
    </location>
</feature>
<dbReference type="RefSeq" id="WP_276825855.1">
    <property type="nucleotide sequence ID" value="NZ_DYVX01000014.1"/>
</dbReference>
<evidence type="ECO:0000313" key="3">
    <source>
        <dbReference type="Proteomes" id="UP000717835"/>
    </source>
</evidence>
<evidence type="ECO:0000256" key="1">
    <source>
        <dbReference type="SAM" id="SignalP"/>
    </source>
</evidence>
<accession>A0A921HUB1</accession>
<reference evidence="2" key="2">
    <citation type="submission" date="2021-09" db="EMBL/GenBank/DDBJ databases">
        <authorList>
            <person name="Gilroy R."/>
        </authorList>
    </citation>
    <scope>NUCLEOTIDE SEQUENCE</scope>
    <source>
        <strain evidence="2">CHK55-1828</strain>
    </source>
</reference>
<dbReference type="AlphaFoldDB" id="A0A921HUB1"/>
<dbReference type="Proteomes" id="UP000717835">
    <property type="component" value="Unassembled WGS sequence"/>
</dbReference>
<evidence type="ECO:0000313" key="2">
    <source>
        <dbReference type="EMBL" id="HJF91174.1"/>
    </source>
</evidence>
<sequence length="293" mass="32809">MKKLTPFVLLCLALLSLGLSACSEKDDSVPRIQLAYENPNEVFDNENPRISLRAFETADRVYLIQGGDGNFRLEVSNEEVLQARCEGSKLFIRPLKAGKAEVLIRDGYGWDYLLSVTVGYPYYLYGVIDNRVMLQGAGLTDEEKSALKQEMLHASSGPAVVKGYTLVYQNEAMNAGQLVIGSSRYAFDASAEPIGLEDPLELNVRTDDGFARKFFFERFTPVRLSSGNRSDELFLSESNGGVSPDTRDFNSAPHFRCVIADRTSLYRERYPALEHAYHVQVVLEQYEGLTSEE</sequence>
<feature type="chain" id="PRO_5037250901" description="Lipoprotein" evidence="1">
    <location>
        <begin position="22"/>
        <end position="293"/>
    </location>
</feature>
<comment type="caution">
    <text evidence="2">The sequence shown here is derived from an EMBL/GenBank/DDBJ whole genome shotgun (WGS) entry which is preliminary data.</text>
</comment>
<organism evidence="2 3">
    <name type="scientific">Mediterranea massiliensis</name>
    <dbReference type="NCBI Taxonomy" id="1841865"/>
    <lineage>
        <taxon>Bacteria</taxon>
        <taxon>Pseudomonadati</taxon>
        <taxon>Bacteroidota</taxon>
        <taxon>Bacteroidia</taxon>
        <taxon>Bacteroidales</taxon>
        <taxon>Bacteroidaceae</taxon>
        <taxon>Mediterranea</taxon>
    </lineage>
</organism>
<dbReference type="EMBL" id="DYVX01000014">
    <property type="protein sequence ID" value="HJF91174.1"/>
    <property type="molecule type" value="Genomic_DNA"/>
</dbReference>